<gene>
    <name evidence="2" type="ORF">SAE01_09160</name>
</gene>
<dbReference type="PROSITE" id="PS51257">
    <property type="entry name" value="PROKAR_LIPOPROTEIN"/>
    <property type="match status" value="1"/>
</dbReference>
<sequence length="358" mass="39480">MKKKLSILITSFSIIFTANQASAQGCVAIRSTGGYCSMQQADSSKWQLSINNRYFKSFRHFVGTDEQKQRMELGTEVINHSTATDIAITRKLNSRWSLMLDMPILSNARSSLYEHANLGRNTTHSFGLGDMRIALYSWLWNPEKLYKGNIQVGLGIKLPTGAYNYQDYFKVTDSTKRLGPVDQSIQLGDGGTGLTLEINGFYNVTHSVGLYGNFYYLSNPREQNGVSTARGGTPSATAVFNGSDVMSVPDQMMIRAGVNYMIHRLTVSAGLREEVLPVYDLIGGSNGFRRPGRILTVEPGITYSLPKVSLFAYVPTALSRNRTQSVPDKISTARTGKFTQGDAAFADYSINVGASFKF</sequence>
<dbReference type="Proteomes" id="UP000321513">
    <property type="component" value="Unassembled WGS sequence"/>
</dbReference>
<reference evidence="2 3" key="1">
    <citation type="submission" date="2019-07" db="EMBL/GenBank/DDBJ databases">
        <title>Whole genome shotgun sequence of Segetibacter aerophilus NBRC 106135.</title>
        <authorList>
            <person name="Hosoyama A."/>
            <person name="Uohara A."/>
            <person name="Ohji S."/>
            <person name="Ichikawa N."/>
        </authorList>
    </citation>
    <scope>NUCLEOTIDE SEQUENCE [LARGE SCALE GENOMIC DNA]</scope>
    <source>
        <strain evidence="2 3">NBRC 106135</strain>
    </source>
</reference>
<evidence type="ECO:0000313" key="3">
    <source>
        <dbReference type="Proteomes" id="UP000321513"/>
    </source>
</evidence>
<dbReference type="OrthoDB" id="735059at2"/>
<name>A0A512B8Y9_9BACT</name>
<feature type="chain" id="PRO_5021812983" description="Transporter" evidence="1">
    <location>
        <begin position="24"/>
        <end position="358"/>
    </location>
</feature>
<evidence type="ECO:0000313" key="2">
    <source>
        <dbReference type="EMBL" id="GEO08420.1"/>
    </source>
</evidence>
<feature type="signal peptide" evidence="1">
    <location>
        <begin position="1"/>
        <end position="23"/>
    </location>
</feature>
<protein>
    <recommendedName>
        <fullName evidence="4">Transporter</fullName>
    </recommendedName>
</protein>
<proteinExistence type="predicted"/>
<organism evidence="2 3">
    <name type="scientific">Segetibacter aerophilus</name>
    <dbReference type="NCBI Taxonomy" id="670293"/>
    <lineage>
        <taxon>Bacteria</taxon>
        <taxon>Pseudomonadati</taxon>
        <taxon>Bacteroidota</taxon>
        <taxon>Chitinophagia</taxon>
        <taxon>Chitinophagales</taxon>
        <taxon>Chitinophagaceae</taxon>
        <taxon>Segetibacter</taxon>
    </lineage>
</organism>
<dbReference type="AlphaFoldDB" id="A0A512B8Y9"/>
<keyword evidence="3" id="KW-1185">Reference proteome</keyword>
<comment type="caution">
    <text evidence="2">The sequence shown here is derived from an EMBL/GenBank/DDBJ whole genome shotgun (WGS) entry which is preliminary data.</text>
</comment>
<dbReference type="EMBL" id="BJYT01000002">
    <property type="protein sequence ID" value="GEO08420.1"/>
    <property type="molecule type" value="Genomic_DNA"/>
</dbReference>
<evidence type="ECO:0000256" key="1">
    <source>
        <dbReference type="SAM" id="SignalP"/>
    </source>
</evidence>
<evidence type="ECO:0008006" key="4">
    <source>
        <dbReference type="Google" id="ProtNLM"/>
    </source>
</evidence>
<accession>A0A512B8Y9</accession>
<dbReference type="RefSeq" id="WP_147202476.1">
    <property type="nucleotide sequence ID" value="NZ_BJYT01000002.1"/>
</dbReference>
<keyword evidence="1" id="KW-0732">Signal</keyword>